<evidence type="ECO:0000313" key="10">
    <source>
        <dbReference type="Proteomes" id="UP000654482"/>
    </source>
</evidence>
<dbReference type="Gene3D" id="3.40.250.10">
    <property type="entry name" value="Rhodanese-like domain"/>
    <property type="match status" value="1"/>
</dbReference>
<dbReference type="SUPFAM" id="SSF52821">
    <property type="entry name" value="Rhodanese/Cell cycle control phosphatase"/>
    <property type="match status" value="1"/>
</dbReference>
<comment type="subcellular location">
    <subcellularLocation>
        <location evidence="1">Endomembrane system</location>
        <topology evidence="1">Multi-pass membrane protein</topology>
    </subcellularLocation>
</comment>
<evidence type="ECO:0000256" key="4">
    <source>
        <dbReference type="ARBA" id="ARBA00023002"/>
    </source>
</evidence>
<dbReference type="PROSITE" id="PS50206">
    <property type="entry name" value="RHODANESE_3"/>
    <property type="match status" value="1"/>
</dbReference>
<dbReference type="AlphaFoldDB" id="A0A8J7DVS8"/>
<dbReference type="GO" id="GO:0050479">
    <property type="term" value="F:glyceryl-ether monooxygenase activity"/>
    <property type="evidence" value="ECO:0007669"/>
    <property type="project" value="TreeGrafter"/>
</dbReference>
<reference evidence="9" key="1">
    <citation type="submission" date="2020-10" db="EMBL/GenBank/DDBJ databases">
        <authorList>
            <person name="Castelo-Branco R."/>
            <person name="Eusebio N."/>
            <person name="Adriana R."/>
            <person name="Vieira A."/>
            <person name="Brugerolle De Fraissinette N."/>
            <person name="Rezende De Castro R."/>
            <person name="Schneider M.P."/>
            <person name="Vasconcelos V."/>
            <person name="Leao P.N."/>
        </authorList>
    </citation>
    <scope>NUCLEOTIDE SEQUENCE</scope>
    <source>
        <strain evidence="9">LEGE 07157</strain>
    </source>
</reference>
<dbReference type="Pfam" id="PF00581">
    <property type="entry name" value="Rhodanese"/>
    <property type="match status" value="1"/>
</dbReference>
<feature type="transmembrane region" description="Helical" evidence="7">
    <location>
        <begin position="230"/>
        <end position="250"/>
    </location>
</feature>
<dbReference type="GO" id="GO:0008610">
    <property type="term" value="P:lipid biosynthetic process"/>
    <property type="evidence" value="ECO:0007669"/>
    <property type="project" value="InterPro"/>
</dbReference>
<dbReference type="RefSeq" id="WP_194029113.1">
    <property type="nucleotide sequence ID" value="NZ_JADEWZ010000011.1"/>
</dbReference>
<keyword evidence="2 7" id="KW-0812">Transmembrane</keyword>
<keyword evidence="5" id="KW-0443">Lipid metabolism</keyword>
<organism evidence="9 10">
    <name type="scientific">Lusitaniella coriacea LEGE 07157</name>
    <dbReference type="NCBI Taxonomy" id="945747"/>
    <lineage>
        <taxon>Bacteria</taxon>
        <taxon>Bacillati</taxon>
        <taxon>Cyanobacteriota</taxon>
        <taxon>Cyanophyceae</taxon>
        <taxon>Spirulinales</taxon>
        <taxon>Lusitaniellaceae</taxon>
        <taxon>Lusitaniella</taxon>
    </lineage>
</organism>
<dbReference type="EMBL" id="JADEWZ010000011">
    <property type="protein sequence ID" value="MBE9116016.1"/>
    <property type="molecule type" value="Genomic_DNA"/>
</dbReference>
<evidence type="ECO:0000256" key="3">
    <source>
        <dbReference type="ARBA" id="ARBA00022989"/>
    </source>
</evidence>
<gene>
    <name evidence="9" type="ORF">IQ249_08930</name>
</gene>
<feature type="transmembrane region" description="Helical" evidence="7">
    <location>
        <begin position="82"/>
        <end position="100"/>
    </location>
</feature>
<evidence type="ECO:0000256" key="6">
    <source>
        <dbReference type="ARBA" id="ARBA00023136"/>
    </source>
</evidence>
<dbReference type="InterPro" id="IPR051689">
    <property type="entry name" value="Sterol_desaturase/TMEM195"/>
</dbReference>
<sequence>MFPDVLKGFLFLAFVFIPLERGFSLHEQLTFRRGWTTDTLYFVVGNFIGKAAGVAIPAVLALSFLNRLTGFGWQTAISSQPIIFQLIEVIFVADLGYYLAHRMLHAVPFLWRFHAIHHSVKYMDWLSTVRVHPVEQVFTKIFQLIPIFCLGFSLKMLGLYAIFSSAIAFFIHSNLCFNFGILNWIIVTPQLHHWHHVKEEGILTQNFAAQCPLVDLLFGTFYLPENKIPARYGVTELIPGGYLGQLFYPFQFKRKRTMKFFQSPLFYQLRPFLIGVGISVLGIGSLTLGAIAHRMDLPTFVSSWTVPKVTATELQQGHLKNVILVDVRTPKEYAEDRISGSVLVPLSEIETGLGVKKITKLAQASSQSEPTIVLYCAAGARSVKAYRRLEQTGLKFVSLAGGINAWREIVSPSQDAISAS</sequence>
<keyword evidence="3 7" id="KW-1133">Transmembrane helix</keyword>
<dbReference type="GO" id="GO:0006643">
    <property type="term" value="P:membrane lipid metabolic process"/>
    <property type="evidence" value="ECO:0007669"/>
    <property type="project" value="TreeGrafter"/>
</dbReference>
<keyword evidence="10" id="KW-1185">Reference proteome</keyword>
<feature type="transmembrane region" description="Helical" evidence="7">
    <location>
        <begin position="271"/>
        <end position="292"/>
    </location>
</feature>
<name>A0A8J7DVS8_9CYAN</name>
<dbReference type="InterPro" id="IPR006694">
    <property type="entry name" value="Fatty_acid_hydroxylase"/>
</dbReference>
<dbReference type="PANTHER" id="PTHR21624">
    <property type="entry name" value="STEROL DESATURASE-RELATED PROTEIN"/>
    <property type="match status" value="1"/>
</dbReference>
<feature type="transmembrane region" description="Helical" evidence="7">
    <location>
        <begin position="40"/>
        <end position="62"/>
    </location>
</feature>
<comment type="caution">
    <text evidence="9">The sequence shown here is derived from an EMBL/GenBank/DDBJ whole genome shotgun (WGS) entry which is preliminary data.</text>
</comment>
<dbReference type="CDD" id="cd00158">
    <property type="entry name" value="RHOD"/>
    <property type="match status" value="1"/>
</dbReference>
<accession>A0A8J7DVS8</accession>
<evidence type="ECO:0000313" key="9">
    <source>
        <dbReference type="EMBL" id="MBE9116016.1"/>
    </source>
</evidence>
<evidence type="ECO:0000256" key="1">
    <source>
        <dbReference type="ARBA" id="ARBA00004127"/>
    </source>
</evidence>
<proteinExistence type="predicted"/>
<dbReference type="GO" id="GO:0016020">
    <property type="term" value="C:membrane"/>
    <property type="evidence" value="ECO:0007669"/>
    <property type="project" value="GOC"/>
</dbReference>
<evidence type="ECO:0000256" key="5">
    <source>
        <dbReference type="ARBA" id="ARBA00023098"/>
    </source>
</evidence>
<dbReference type="InterPro" id="IPR001763">
    <property type="entry name" value="Rhodanese-like_dom"/>
</dbReference>
<dbReference type="GO" id="GO:0012505">
    <property type="term" value="C:endomembrane system"/>
    <property type="evidence" value="ECO:0007669"/>
    <property type="project" value="UniProtKB-SubCell"/>
</dbReference>
<protein>
    <submittedName>
        <fullName evidence="9">Sterol desaturase family protein</fullName>
    </submittedName>
</protein>
<dbReference type="InterPro" id="IPR036873">
    <property type="entry name" value="Rhodanese-like_dom_sf"/>
</dbReference>
<dbReference type="SMART" id="SM00450">
    <property type="entry name" value="RHOD"/>
    <property type="match status" value="1"/>
</dbReference>
<feature type="domain" description="Rhodanese" evidence="8">
    <location>
        <begin position="318"/>
        <end position="415"/>
    </location>
</feature>
<dbReference type="Proteomes" id="UP000654482">
    <property type="component" value="Unassembled WGS sequence"/>
</dbReference>
<feature type="transmembrane region" description="Helical" evidence="7">
    <location>
        <begin position="141"/>
        <end position="162"/>
    </location>
</feature>
<keyword evidence="6 7" id="KW-0472">Membrane</keyword>
<evidence type="ECO:0000256" key="7">
    <source>
        <dbReference type="SAM" id="Phobius"/>
    </source>
</evidence>
<evidence type="ECO:0000259" key="8">
    <source>
        <dbReference type="PROSITE" id="PS50206"/>
    </source>
</evidence>
<keyword evidence="4" id="KW-0560">Oxidoreductase</keyword>
<dbReference type="Pfam" id="PF04116">
    <property type="entry name" value="FA_hydroxylase"/>
    <property type="match status" value="1"/>
</dbReference>
<dbReference type="GO" id="GO:0005506">
    <property type="term" value="F:iron ion binding"/>
    <property type="evidence" value="ECO:0007669"/>
    <property type="project" value="InterPro"/>
</dbReference>
<dbReference type="PANTHER" id="PTHR21624:SF1">
    <property type="entry name" value="ALKYLGLYCEROL MONOOXYGENASE"/>
    <property type="match status" value="1"/>
</dbReference>
<evidence type="ECO:0000256" key="2">
    <source>
        <dbReference type="ARBA" id="ARBA00022692"/>
    </source>
</evidence>
<feature type="transmembrane region" description="Helical" evidence="7">
    <location>
        <begin position="169"/>
        <end position="187"/>
    </location>
</feature>